<sequence>MKTESLIFSRRHAAQSPVAARIAAILWLLAGCHAAAAGLVRADGESRLALRGRVEGPLSSGSKAEGTLFQAYYLRLARPLRLDDGAACGAQTMRRLALNQEGMGRYLGRRVALTARVFCQEGRTGTYHLADIEIGDAGGR</sequence>
<evidence type="ECO:0000313" key="4">
    <source>
        <dbReference type="Proteomes" id="UP001462502"/>
    </source>
</evidence>
<reference evidence="2 4" key="2">
    <citation type="submission" date="2024-05" db="EMBL/GenBank/DDBJ databases">
        <authorList>
            <person name="De Oliveira J.P."/>
            <person name="Noriler S.A."/>
            <person name="De Oliveira A.G."/>
            <person name="Sipoli D.S."/>
        </authorList>
    </citation>
    <scope>NUCLEOTIDE SEQUENCE [LARGE SCALE GENOMIC DNA]</scope>
    <source>
        <strain evidence="2 4">LABIM192</strain>
    </source>
</reference>
<name>A0A344UJJ4_9NEIS</name>
<accession>A0A344UJJ4</accession>
<dbReference type="EMBL" id="CP029554">
    <property type="protein sequence ID" value="AXE35442.1"/>
    <property type="molecule type" value="Genomic_DNA"/>
</dbReference>
<dbReference type="PROSITE" id="PS51257">
    <property type="entry name" value="PROKAR_LIPOPROTEIN"/>
    <property type="match status" value="1"/>
</dbReference>
<gene>
    <name evidence="2" type="ORF">ABI908_13715</name>
    <name evidence="1" type="ORF">DK843_14715</name>
</gene>
<dbReference type="KEGG" id="chri:DK842_09160"/>
<dbReference type="KEGG" id="chrb:DK843_14715"/>
<protein>
    <submittedName>
        <fullName evidence="1">Uncharacterized protein</fullName>
    </submittedName>
</protein>
<dbReference type="EMBL" id="JBDXMI010000001">
    <property type="protein sequence ID" value="MEO9385148.1"/>
    <property type="molecule type" value="Genomic_DNA"/>
</dbReference>
<keyword evidence="4" id="KW-1185">Reference proteome</keyword>
<organism evidence="1 3">
    <name type="scientific">Chromobacterium phragmitis</name>
    <dbReference type="NCBI Taxonomy" id="2202141"/>
    <lineage>
        <taxon>Bacteria</taxon>
        <taxon>Pseudomonadati</taxon>
        <taxon>Pseudomonadota</taxon>
        <taxon>Betaproteobacteria</taxon>
        <taxon>Neisseriales</taxon>
        <taxon>Chromobacteriaceae</taxon>
        <taxon>Chromobacterium</taxon>
    </lineage>
</organism>
<evidence type="ECO:0000313" key="1">
    <source>
        <dbReference type="EMBL" id="AXE35442.1"/>
    </source>
</evidence>
<reference evidence="1 3" key="1">
    <citation type="submission" date="2018-05" db="EMBL/GenBank/DDBJ databases">
        <title>Genome sequencing, assembly and analysis of the novel insecticidal bacterium, Chromobacterium phragmitis.</title>
        <authorList>
            <person name="Sparks M.E."/>
            <person name="Blackburn M.B."/>
            <person name="Gundersen-Rindal D.E."/>
        </authorList>
    </citation>
    <scope>NUCLEOTIDE SEQUENCE [LARGE SCALE GENOMIC DNA]</scope>
    <source>
        <strain evidence="1">IIBBL 274-1</strain>
    </source>
</reference>
<proteinExistence type="predicted"/>
<dbReference type="Proteomes" id="UP000252038">
    <property type="component" value="Chromosome"/>
</dbReference>
<dbReference type="RefSeq" id="WP_114061191.1">
    <property type="nucleotide sequence ID" value="NZ_CP029495.1"/>
</dbReference>
<evidence type="ECO:0000313" key="3">
    <source>
        <dbReference type="Proteomes" id="UP000252038"/>
    </source>
</evidence>
<dbReference type="AlphaFoldDB" id="A0A344UJJ4"/>
<evidence type="ECO:0000313" key="2">
    <source>
        <dbReference type="EMBL" id="MEO9385148.1"/>
    </source>
</evidence>
<dbReference type="Proteomes" id="UP001462502">
    <property type="component" value="Unassembled WGS sequence"/>
</dbReference>